<accession>A0A5N6U022</accession>
<evidence type="ECO:0000259" key="1">
    <source>
        <dbReference type="Pfam" id="PF23155"/>
    </source>
</evidence>
<gene>
    <name evidence="2" type="ORF">BDV25DRAFT_151895</name>
</gene>
<dbReference type="EMBL" id="ML742061">
    <property type="protein sequence ID" value="KAE8151986.1"/>
    <property type="molecule type" value="Genomic_DNA"/>
</dbReference>
<dbReference type="Pfam" id="PF23155">
    <property type="entry name" value="DUF7053"/>
    <property type="match status" value="1"/>
</dbReference>
<keyword evidence="3" id="KW-1185">Reference proteome</keyword>
<proteinExistence type="predicted"/>
<name>A0A5N6U022_ASPAV</name>
<reference evidence="2 3" key="1">
    <citation type="submission" date="2019-04" db="EMBL/GenBank/DDBJ databases">
        <title>Friends and foes A comparative genomics study of 23 Aspergillus species from section Flavi.</title>
        <authorList>
            <consortium name="DOE Joint Genome Institute"/>
            <person name="Kjaerbolling I."/>
            <person name="Vesth T."/>
            <person name="Frisvad J.C."/>
            <person name="Nybo J.L."/>
            <person name="Theobald S."/>
            <person name="Kildgaard S."/>
            <person name="Isbrandt T."/>
            <person name="Kuo A."/>
            <person name="Sato A."/>
            <person name="Lyhne E.K."/>
            <person name="Kogle M.E."/>
            <person name="Wiebenga A."/>
            <person name="Kun R.S."/>
            <person name="Lubbers R.J."/>
            <person name="Makela M.R."/>
            <person name="Barry K."/>
            <person name="Chovatia M."/>
            <person name="Clum A."/>
            <person name="Daum C."/>
            <person name="Haridas S."/>
            <person name="He G."/>
            <person name="LaButti K."/>
            <person name="Lipzen A."/>
            <person name="Mondo S."/>
            <person name="Riley R."/>
            <person name="Salamov A."/>
            <person name="Simmons B.A."/>
            <person name="Magnuson J.K."/>
            <person name="Henrissat B."/>
            <person name="Mortensen U.H."/>
            <person name="Larsen T.O."/>
            <person name="Devries R.P."/>
            <person name="Grigoriev I.V."/>
            <person name="Machida M."/>
            <person name="Baker S.E."/>
            <person name="Andersen M.R."/>
        </authorList>
    </citation>
    <scope>NUCLEOTIDE SEQUENCE [LARGE SCALE GENOMIC DNA]</scope>
    <source>
        <strain evidence="2 3">IBT 18842</strain>
    </source>
</reference>
<evidence type="ECO:0000313" key="3">
    <source>
        <dbReference type="Proteomes" id="UP000325780"/>
    </source>
</evidence>
<sequence length="169" mass="19175">MASYLSFMTQQSCFSTTSPLPTSIAQEKIIQILHSHAEMIHLNPMVVGFQKCNTPACAPQHEHDFAWYEITDRVSFLPFGVFSGKITYHAGFHDLPTGLETHVYAPMGLDTKTTWTVNGHIDALYLKEDVDMRCHFLMTNFVKNSMKQAHEPLTARLISEAEDAERITR</sequence>
<protein>
    <recommendedName>
        <fullName evidence="1">DUF7053 domain-containing protein</fullName>
    </recommendedName>
</protein>
<dbReference type="AlphaFoldDB" id="A0A5N6U022"/>
<dbReference type="InterPro" id="IPR055481">
    <property type="entry name" value="DUF7053"/>
</dbReference>
<organism evidence="2 3">
    <name type="scientific">Aspergillus avenaceus</name>
    <dbReference type="NCBI Taxonomy" id="36643"/>
    <lineage>
        <taxon>Eukaryota</taxon>
        <taxon>Fungi</taxon>
        <taxon>Dikarya</taxon>
        <taxon>Ascomycota</taxon>
        <taxon>Pezizomycotina</taxon>
        <taxon>Eurotiomycetes</taxon>
        <taxon>Eurotiomycetidae</taxon>
        <taxon>Eurotiales</taxon>
        <taxon>Aspergillaceae</taxon>
        <taxon>Aspergillus</taxon>
        <taxon>Aspergillus subgen. Circumdati</taxon>
    </lineage>
</organism>
<feature type="domain" description="DUF7053" evidence="1">
    <location>
        <begin position="11"/>
        <end position="162"/>
    </location>
</feature>
<evidence type="ECO:0000313" key="2">
    <source>
        <dbReference type="EMBL" id="KAE8151986.1"/>
    </source>
</evidence>
<dbReference type="PANTHER" id="PTHR38117:SF2">
    <property type="entry name" value="NACHT AND WD40 DOMAIN PROTEIN"/>
    <property type="match status" value="1"/>
</dbReference>
<dbReference type="OrthoDB" id="5078320at2759"/>
<dbReference type="Proteomes" id="UP000325780">
    <property type="component" value="Unassembled WGS sequence"/>
</dbReference>
<dbReference type="PANTHER" id="PTHR38117">
    <property type="entry name" value="NACHT AND WD40 DOMAIN PROTEIN"/>
    <property type="match status" value="1"/>
</dbReference>